<evidence type="ECO:0000313" key="11">
    <source>
        <dbReference type="EMBL" id="VEG29768.1"/>
    </source>
</evidence>
<dbReference type="EMBL" id="LR134350">
    <property type="protein sequence ID" value="VEG29945.1"/>
    <property type="molecule type" value="Genomic_DNA"/>
</dbReference>
<dbReference type="KEGG" id="ahw:NCTC11636_02016"/>
<protein>
    <submittedName>
        <fullName evidence="7">Transposase DDE domain</fullName>
    </submittedName>
</protein>
<dbReference type="EMBL" id="LR134350">
    <property type="protein sequence ID" value="VEG29373.1"/>
    <property type="molecule type" value="Genomic_DNA"/>
</dbReference>
<gene>
    <name evidence="4" type="ORF">NCTC11636_00548</name>
    <name evidence="5" type="ORF">NCTC11636_00895</name>
    <name evidence="6" type="ORF">NCTC11636_01403</name>
    <name evidence="7" type="ORF">NCTC11636_01504</name>
    <name evidence="8" type="ORF">NCTC11636_01830</name>
    <name evidence="9" type="ORF">NCTC11636_01991</name>
    <name evidence="10" type="ORF">NCTC11636_02016</name>
    <name evidence="11" type="ORF">NCTC11636_02237</name>
    <name evidence="12" type="ORF">NCTC11636_02418</name>
</gene>
<evidence type="ECO:0000313" key="10">
    <source>
        <dbReference type="EMBL" id="VEG29373.1"/>
    </source>
</evidence>
<name>A0A3S4R145_9ACTO</name>
<dbReference type="KEGG" id="ahw:NCTC11636_01403"/>
<dbReference type="EMBL" id="LR134350">
    <property type="protein sequence ID" value="VEG28370.1"/>
    <property type="molecule type" value="Genomic_DNA"/>
</dbReference>
<dbReference type="EMBL" id="LR134350">
    <property type="protein sequence ID" value="VEG26485.1"/>
    <property type="molecule type" value="Genomic_DNA"/>
</dbReference>
<evidence type="ECO:0000313" key="13">
    <source>
        <dbReference type="Proteomes" id="UP000266895"/>
    </source>
</evidence>
<accession>A0A3S4R145</accession>
<keyword evidence="13" id="KW-1185">Reference proteome</keyword>
<evidence type="ECO:0000313" key="4">
    <source>
        <dbReference type="EMBL" id="VEG26485.1"/>
    </source>
</evidence>
<dbReference type="GO" id="GO:0046872">
    <property type="term" value="F:metal ion binding"/>
    <property type="evidence" value="ECO:0007669"/>
    <property type="project" value="UniProtKB-KW"/>
</dbReference>
<dbReference type="KEGG" id="ahw:NCTC11636_02418"/>
<dbReference type="AlphaFoldDB" id="A0A3S4R145"/>
<evidence type="ECO:0000313" key="8">
    <source>
        <dbReference type="EMBL" id="VEG29004.1"/>
    </source>
</evidence>
<dbReference type="KEGG" id="ahw:NCTC11636_01504"/>
<dbReference type="KEGG" id="ahw:NCTC11636_01991"/>
<organism evidence="7 13">
    <name type="scientific">Actinomyces howellii</name>
    <dbReference type="NCBI Taxonomy" id="52771"/>
    <lineage>
        <taxon>Bacteria</taxon>
        <taxon>Bacillati</taxon>
        <taxon>Actinomycetota</taxon>
        <taxon>Actinomycetes</taxon>
        <taxon>Actinomycetales</taxon>
        <taxon>Actinomycetaceae</taxon>
        <taxon>Actinomyces</taxon>
    </lineage>
</organism>
<keyword evidence="2" id="KW-0479">Metal-binding</keyword>
<dbReference type="EMBL" id="LR134350">
    <property type="protein sequence ID" value="VEG29004.1"/>
    <property type="molecule type" value="Genomic_DNA"/>
</dbReference>
<reference evidence="7 13" key="1">
    <citation type="submission" date="2018-12" db="EMBL/GenBank/DDBJ databases">
        <authorList>
            <consortium name="Pathogen Informatics"/>
        </authorList>
    </citation>
    <scope>NUCLEOTIDE SEQUENCE [LARGE SCALE GENOMIC DNA]</scope>
    <source>
        <strain evidence="7 13">NCTC11636</strain>
    </source>
</reference>
<dbReference type="Pfam" id="PF13359">
    <property type="entry name" value="DDE_Tnp_4"/>
    <property type="match status" value="1"/>
</dbReference>
<dbReference type="KEGG" id="ahw:NCTC11636_01830"/>
<evidence type="ECO:0000313" key="7">
    <source>
        <dbReference type="EMBL" id="VEG28370.1"/>
    </source>
</evidence>
<dbReference type="EMBL" id="LR134350">
    <property type="protein sequence ID" value="VEG27153.1"/>
    <property type="molecule type" value="Genomic_DNA"/>
</dbReference>
<sequence length="265" mass="29078">MLSYRATLDVPSATARTVSAWLAAHRRWHDIRPHQRAATPWVQAVMVLRWLNEATSMRTLARDAGISIATAYRYLHEALQVISSQAPDLIEVITQLRHKGEPFVCLDGTLIRTDRVAARTERGNHSWYSGKHKAFGGNVQVITDHTGFPVWVSPVEPGSTHDLTAARAHALPALYKAASQGMPTLADKGYIGAGIGVLTPVKGARPCPDDATYNHLHASLRSPAERANAMLKHFKALQHVTLDPHTITHITATALVIISLNKQPR</sequence>
<evidence type="ECO:0000256" key="1">
    <source>
        <dbReference type="ARBA" id="ARBA00001968"/>
    </source>
</evidence>
<evidence type="ECO:0000313" key="6">
    <source>
        <dbReference type="EMBL" id="VEG28176.1"/>
    </source>
</evidence>
<dbReference type="EMBL" id="LR134350">
    <property type="protein sequence ID" value="VEG28176.1"/>
    <property type="molecule type" value="Genomic_DNA"/>
</dbReference>
<dbReference type="Proteomes" id="UP000266895">
    <property type="component" value="Chromosome"/>
</dbReference>
<dbReference type="EMBL" id="LR134350">
    <property type="protein sequence ID" value="VEG29768.1"/>
    <property type="molecule type" value="Genomic_DNA"/>
</dbReference>
<dbReference type="OrthoDB" id="3252505at2"/>
<feature type="domain" description="DDE Tnp4" evidence="3">
    <location>
        <begin position="106"/>
        <end position="257"/>
    </location>
</feature>
<evidence type="ECO:0000313" key="12">
    <source>
        <dbReference type="EMBL" id="VEG29945.1"/>
    </source>
</evidence>
<dbReference type="KEGG" id="ahw:NCTC11636_00548"/>
<evidence type="ECO:0000313" key="5">
    <source>
        <dbReference type="EMBL" id="VEG27153.1"/>
    </source>
</evidence>
<dbReference type="KEGG" id="ahw:NCTC11636_00895"/>
<dbReference type="InterPro" id="IPR027806">
    <property type="entry name" value="HARBI1_dom"/>
</dbReference>
<evidence type="ECO:0000313" key="9">
    <source>
        <dbReference type="EMBL" id="VEG29324.1"/>
    </source>
</evidence>
<evidence type="ECO:0000259" key="3">
    <source>
        <dbReference type="Pfam" id="PF13359"/>
    </source>
</evidence>
<comment type="cofactor">
    <cofactor evidence="1">
        <name>a divalent metal cation</name>
        <dbReference type="ChEBI" id="CHEBI:60240"/>
    </cofactor>
</comment>
<evidence type="ECO:0000256" key="2">
    <source>
        <dbReference type="ARBA" id="ARBA00022723"/>
    </source>
</evidence>
<dbReference type="RefSeq" id="WP_126381755.1">
    <property type="nucleotide sequence ID" value="NZ_LR134350.1"/>
</dbReference>
<proteinExistence type="predicted"/>
<dbReference type="EMBL" id="LR134350">
    <property type="protein sequence ID" value="VEG29324.1"/>
    <property type="molecule type" value="Genomic_DNA"/>
</dbReference>
<dbReference type="KEGG" id="ahw:NCTC11636_02237"/>